<evidence type="ECO:0000256" key="1">
    <source>
        <dbReference type="SAM" id="Phobius"/>
    </source>
</evidence>
<feature type="transmembrane region" description="Helical" evidence="1">
    <location>
        <begin position="6"/>
        <end position="29"/>
    </location>
</feature>
<dbReference type="RefSeq" id="WP_213030764.1">
    <property type="nucleotide sequence ID" value="NZ_FMBK01000007.1"/>
</dbReference>
<dbReference type="EMBL" id="FMBK01000007">
    <property type="protein sequence ID" value="SCC72077.1"/>
    <property type="molecule type" value="Genomic_DNA"/>
</dbReference>
<reference evidence="3 4" key="1">
    <citation type="submission" date="2016-08" db="EMBL/GenBank/DDBJ databases">
        <authorList>
            <person name="Seilhamer J.J."/>
        </authorList>
    </citation>
    <scope>NUCLEOTIDE SEQUENCE [LARGE SCALE GENOMIC DNA]</scope>
    <source>
        <strain evidence="3 4">ANC 4874</strain>
    </source>
</reference>
<evidence type="ECO:0000313" key="3">
    <source>
        <dbReference type="EMBL" id="SCC72077.1"/>
    </source>
</evidence>
<reference evidence="2 5" key="2">
    <citation type="submission" date="2024-12" db="EMBL/GenBank/DDBJ databases">
        <title>C001-4G Acinetobacter sp. assembled genome.</title>
        <authorList>
            <person name="D'Arcy K."/>
            <person name="Kingdon A.D.H."/>
            <person name="Breen A."/>
            <person name="Mckeown C."/>
            <person name="Allman E."/>
            <person name="Sharma P."/>
            <person name="Mcleman A."/>
            <person name="Roberts A.P."/>
        </authorList>
    </citation>
    <scope>NUCLEOTIDE SEQUENCE [LARGE SCALE GENOMIC DNA]</scope>
    <source>
        <strain evidence="2 5">C1-4G</strain>
    </source>
</reference>
<keyword evidence="1" id="KW-1133">Transmembrane helix</keyword>
<sequence>MNTQFLTLYVLFWPMVATGILITLCLAVYRDTQEAKANGEDLV</sequence>
<protein>
    <submittedName>
        <fullName evidence="2">Transporter small subunit</fullName>
    </submittedName>
</protein>
<gene>
    <name evidence="2" type="ORF">ACKVE0_07175</name>
    <name evidence="3" type="ORF">GA0116959_107115</name>
</gene>
<name>A0A1C4GV38_9GAMM</name>
<dbReference type="InterPro" id="IPR049820">
    <property type="entry name" value="Trnsprt_adja_ssu-like"/>
</dbReference>
<keyword evidence="1" id="KW-0812">Transmembrane</keyword>
<dbReference type="Proteomes" id="UP000243661">
    <property type="component" value="Unassembled WGS sequence"/>
</dbReference>
<keyword evidence="1" id="KW-0472">Membrane</keyword>
<dbReference type="NCBIfam" id="NF038354">
    <property type="entry name" value="trnsprt_adja_43"/>
    <property type="match status" value="1"/>
</dbReference>
<dbReference type="AlphaFoldDB" id="A0A1C4GV38"/>
<evidence type="ECO:0000313" key="4">
    <source>
        <dbReference type="Proteomes" id="UP000243661"/>
    </source>
</evidence>
<accession>A0A1C4GV38</accession>
<dbReference type="EMBL" id="JBJXCW010000006">
    <property type="protein sequence ID" value="MFN0297307.1"/>
    <property type="molecule type" value="Genomic_DNA"/>
</dbReference>
<organism evidence="3 4">
    <name type="scientific">Acinetobacter albensis</name>
    <dbReference type="NCBI Taxonomy" id="1673609"/>
    <lineage>
        <taxon>Bacteria</taxon>
        <taxon>Pseudomonadati</taxon>
        <taxon>Pseudomonadota</taxon>
        <taxon>Gammaproteobacteria</taxon>
        <taxon>Moraxellales</taxon>
        <taxon>Moraxellaceae</taxon>
        <taxon>Acinetobacter</taxon>
    </lineage>
</organism>
<proteinExistence type="predicted"/>
<evidence type="ECO:0000313" key="2">
    <source>
        <dbReference type="EMBL" id="MFN0297307.1"/>
    </source>
</evidence>
<evidence type="ECO:0000313" key="5">
    <source>
        <dbReference type="Proteomes" id="UP001632339"/>
    </source>
</evidence>
<dbReference type="Proteomes" id="UP001632339">
    <property type="component" value="Unassembled WGS sequence"/>
</dbReference>
<keyword evidence="5" id="KW-1185">Reference proteome</keyword>